<dbReference type="AlphaFoldDB" id="A0A2P4XQH8"/>
<comment type="caution">
    <text evidence="1">The sequence shown here is derived from an EMBL/GenBank/DDBJ whole genome shotgun (WGS) entry which is preliminary data.</text>
</comment>
<dbReference type="OrthoDB" id="75833at2759"/>
<evidence type="ECO:0000313" key="1">
    <source>
        <dbReference type="EMBL" id="POM67749.1"/>
    </source>
</evidence>
<dbReference type="EMBL" id="NCKW01008706">
    <property type="protein sequence ID" value="POM67749.1"/>
    <property type="molecule type" value="Genomic_DNA"/>
</dbReference>
<protein>
    <submittedName>
        <fullName evidence="1">Uncharacterized protein</fullName>
    </submittedName>
</protein>
<dbReference type="Proteomes" id="UP000237271">
    <property type="component" value="Unassembled WGS sequence"/>
</dbReference>
<gene>
    <name evidence="1" type="ORF">PHPALM_16189</name>
</gene>
<name>A0A2P4XQH8_9STRA</name>
<organism evidence="1 2">
    <name type="scientific">Phytophthora palmivora</name>
    <dbReference type="NCBI Taxonomy" id="4796"/>
    <lineage>
        <taxon>Eukaryota</taxon>
        <taxon>Sar</taxon>
        <taxon>Stramenopiles</taxon>
        <taxon>Oomycota</taxon>
        <taxon>Peronosporomycetes</taxon>
        <taxon>Peronosporales</taxon>
        <taxon>Peronosporaceae</taxon>
        <taxon>Phytophthora</taxon>
    </lineage>
</organism>
<keyword evidence="2" id="KW-1185">Reference proteome</keyword>
<sequence>MGCNSEVTSNKIFTKSHECSGAKTIDYDALEKAWEAGDEEQELRTEGSAHYRRLTNMDEDEAKTLGPQMIFVTMKDDRSEPLPDVASRWKA</sequence>
<accession>A0A2P4XQH8</accession>
<evidence type="ECO:0000313" key="2">
    <source>
        <dbReference type="Proteomes" id="UP000237271"/>
    </source>
</evidence>
<proteinExistence type="predicted"/>
<reference evidence="1 2" key="1">
    <citation type="journal article" date="2017" name="Genome Biol. Evol.">
        <title>Phytophthora megakarya and P. palmivora, closely related causal agents of cacao black pod rot, underwent increases in genome sizes and gene numbers by different mechanisms.</title>
        <authorList>
            <person name="Ali S.S."/>
            <person name="Shao J."/>
            <person name="Lary D.J."/>
            <person name="Kronmiller B."/>
            <person name="Shen D."/>
            <person name="Strem M.D."/>
            <person name="Amoako-Attah I."/>
            <person name="Akrofi A.Y."/>
            <person name="Begoude B.A."/>
            <person name="Ten Hoopen G.M."/>
            <person name="Coulibaly K."/>
            <person name="Kebe B.I."/>
            <person name="Melnick R.L."/>
            <person name="Guiltinan M.J."/>
            <person name="Tyler B.M."/>
            <person name="Meinhardt L.W."/>
            <person name="Bailey B.A."/>
        </authorList>
    </citation>
    <scope>NUCLEOTIDE SEQUENCE [LARGE SCALE GENOMIC DNA]</scope>
    <source>
        <strain evidence="2">sbr112.9</strain>
    </source>
</reference>
<feature type="non-terminal residue" evidence="1">
    <location>
        <position position="91"/>
    </location>
</feature>